<comment type="caution">
    <text evidence="8">The sequence shown here is derived from an EMBL/GenBank/DDBJ whole genome shotgun (WGS) entry which is preliminary data.</text>
</comment>
<evidence type="ECO:0000256" key="3">
    <source>
        <dbReference type="ARBA" id="ARBA00011881"/>
    </source>
</evidence>
<dbReference type="GO" id="GO:0005829">
    <property type="term" value="C:cytosol"/>
    <property type="evidence" value="ECO:0007669"/>
    <property type="project" value="TreeGrafter"/>
</dbReference>
<dbReference type="GO" id="GO:0006567">
    <property type="term" value="P:L-threonine catabolic process"/>
    <property type="evidence" value="ECO:0007669"/>
    <property type="project" value="TreeGrafter"/>
</dbReference>
<evidence type="ECO:0000313" key="9">
    <source>
        <dbReference type="Proteomes" id="UP000282957"/>
    </source>
</evidence>
<keyword evidence="5" id="KW-0456">Lyase</keyword>
<evidence type="ECO:0000256" key="2">
    <source>
        <dbReference type="ARBA" id="ARBA00006966"/>
    </source>
</evidence>
<name>A0A437MJG4_9PROT</name>
<feature type="domain" description="Aromatic amino acid beta-eliminating lyase/threonine aldolase" evidence="7">
    <location>
        <begin position="19"/>
        <end position="302"/>
    </location>
</feature>
<dbReference type="RefSeq" id="WP_127787046.1">
    <property type="nucleotide sequence ID" value="NZ_SACL01000002.1"/>
</dbReference>
<comment type="subunit">
    <text evidence="3">Homotetramer.</text>
</comment>
<dbReference type="PIRSF" id="PIRSF017617">
    <property type="entry name" value="Thr_aldolase"/>
    <property type="match status" value="1"/>
</dbReference>
<dbReference type="PANTHER" id="PTHR48097:SF9">
    <property type="entry name" value="L-THREONINE ALDOLASE"/>
    <property type="match status" value="1"/>
</dbReference>
<dbReference type="Proteomes" id="UP000282957">
    <property type="component" value="Unassembled WGS sequence"/>
</dbReference>
<keyword evidence="9" id="KW-1185">Reference proteome</keyword>
<sequence length="355" mass="37614">MVHAPLRPPPGAPPVRINLYSDTQTRPSAAMKDAMMSAPVGDEQHGDDPTVNALCDRMAALMGKEAAIFLPSGTMCNVIAILTHCQKGDEVVAHESSHILTSEGGTHAALTGVQIMGLPGARGMFNADQLREAIRPKTRYAPPQRLLEVEQTANIGGGCVWPIEQLNAVAQIAHEQGWATHMDGARLMNACVAAGISAAEMTASYDSVWLDFTKGLGAPLGAVLCGSSEFIGQAWRWKQRLGGSMRQAGICAAACDYALTHNIERLAEDHANAKALARGLSQIPGVVVQEPDTNLIFFDIKETGMSLDAFQTAMRAEGVMISGLGGRVRACTHLDVTAAQIEEALTIIRGVLAKG</sequence>
<gene>
    <name evidence="8" type="ORF">EOD42_08450</name>
</gene>
<dbReference type="EMBL" id="SACL01000002">
    <property type="protein sequence ID" value="RVT97817.1"/>
    <property type="molecule type" value="Genomic_DNA"/>
</dbReference>
<dbReference type="Pfam" id="PF01212">
    <property type="entry name" value="Beta_elim_lyase"/>
    <property type="match status" value="1"/>
</dbReference>
<dbReference type="InterPro" id="IPR015424">
    <property type="entry name" value="PyrdxlP-dep_Trfase"/>
</dbReference>
<keyword evidence="4" id="KW-0663">Pyridoxal phosphate</keyword>
<dbReference type="InterPro" id="IPR001597">
    <property type="entry name" value="ArAA_b-elim_lyase/Thr_aldolase"/>
</dbReference>
<protein>
    <submittedName>
        <fullName evidence="8">Low specificity L-threonine aldolase</fullName>
    </submittedName>
</protein>
<evidence type="ECO:0000256" key="1">
    <source>
        <dbReference type="ARBA" id="ARBA00001933"/>
    </source>
</evidence>
<accession>A0A437MJG4</accession>
<dbReference type="OrthoDB" id="9774495at2"/>
<organism evidence="8 9">
    <name type="scientific">Rhodovarius crocodyli</name>
    <dbReference type="NCBI Taxonomy" id="1979269"/>
    <lineage>
        <taxon>Bacteria</taxon>
        <taxon>Pseudomonadati</taxon>
        <taxon>Pseudomonadota</taxon>
        <taxon>Alphaproteobacteria</taxon>
        <taxon>Acetobacterales</taxon>
        <taxon>Roseomonadaceae</taxon>
        <taxon>Rhodovarius</taxon>
    </lineage>
</organism>
<dbReference type="GO" id="GO:0008732">
    <property type="term" value="F:L-allo-threonine aldolase activity"/>
    <property type="evidence" value="ECO:0007669"/>
    <property type="project" value="TreeGrafter"/>
</dbReference>
<evidence type="ECO:0000256" key="4">
    <source>
        <dbReference type="ARBA" id="ARBA00022898"/>
    </source>
</evidence>
<evidence type="ECO:0000256" key="5">
    <source>
        <dbReference type="ARBA" id="ARBA00023239"/>
    </source>
</evidence>
<dbReference type="AlphaFoldDB" id="A0A437MJG4"/>
<dbReference type="FunFam" id="3.40.640.10:FF:000030">
    <property type="entry name" value="Low-specificity L-threonine aldolase"/>
    <property type="match status" value="1"/>
</dbReference>
<evidence type="ECO:0000259" key="7">
    <source>
        <dbReference type="Pfam" id="PF01212"/>
    </source>
</evidence>
<dbReference type="GO" id="GO:0006545">
    <property type="term" value="P:glycine biosynthetic process"/>
    <property type="evidence" value="ECO:0007669"/>
    <property type="project" value="TreeGrafter"/>
</dbReference>
<evidence type="ECO:0000313" key="8">
    <source>
        <dbReference type="EMBL" id="RVT97817.1"/>
    </source>
</evidence>
<reference evidence="8 9" key="1">
    <citation type="submission" date="2019-01" db="EMBL/GenBank/DDBJ databases">
        <authorList>
            <person name="Chen W.-M."/>
        </authorList>
    </citation>
    <scope>NUCLEOTIDE SEQUENCE [LARGE SCALE GENOMIC DNA]</scope>
    <source>
        <strain evidence="8 9">CCP-6</strain>
    </source>
</reference>
<dbReference type="Gene3D" id="3.90.1150.10">
    <property type="entry name" value="Aspartate Aminotransferase, domain 1"/>
    <property type="match status" value="1"/>
</dbReference>
<comment type="cofactor">
    <cofactor evidence="1">
        <name>pyridoxal 5'-phosphate</name>
        <dbReference type="ChEBI" id="CHEBI:597326"/>
    </cofactor>
</comment>
<dbReference type="SUPFAM" id="SSF53383">
    <property type="entry name" value="PLP-dependent transferases"/>
    <property type="match status" value="1"/>
</dbReference>
<evidence type="ECO:0000256" key="6">
    <source>
        <dbReference type="PIRSR" id="PIRSR017617-1"/>
    </source>
</evidence>
<dbReference type="NCBIfam" id="NF041359">
    <property type="entry name" value="GntG_guanitoxin"/>
    <property type="match status" value="1"/>
</dbReference>
<dbReference type="InterPro" id="IPR023603">
    <property type="entry name" value="Low_specificity_L-TA-like"/>
</dbReference>
<dbReference type="InterPro" id="IPR015421">
    <property type="entry name" value="PyrdxlP-dep_Trfase_major"/>
</dbReference>
<comment type="similarity">
    <text evidence="2">Belongs to the threonine aldolase family.</text>
</comment>
<dbReference type="InterPro" id="IPR015422">
    <property type="entry name" value="PyrdxlP-dep_Trfase_small"/>
</dbReference>
<dbReference type="Gene3D" id="3.40.640.10">
    <property type="entry name" value="Type I PLP-dependent aspartate aminotransferase-like (Major domain)"/>
    <property type="match status" value="1"/>
</dbReference>
<feature type="modified residue" description="N6-(pyridoxal phosphate)lysine" evidence="6">
    <location>
        <position position="214"/>
    </location>
</feature>
<proteinExistence type="inferred from homology"/>
<dbReference type="PANTHER" id="PTHR48097">
    <property type="entry name" value="L-THREONINE ALDOLASE-RELATED"/>
    <property type="match status" value="1"/>
</dbReference>